<keyword evidence="2" id="KW-1185">Reference proteome</keyword>
<proteinExistence type="predicted"/>
<organism evidence="1 2">
    <name type="scientific">Dictyobacter vulcani</name>
    <dbReference type="NCBI Taxonomy" id="2607529"/>
    <lineage>
        <taxon>Bacteria</taxon>
        <taxon>Bacillati</taxon>
        <taxon>Chloroflexota</taxon>
        <taxon>Ktedonobacteria</taxon>
        <taxon>Ktedonobacterales</taxon>
        <taxon>Dictyobacteraceae</taxon>
        <taxon>Dictyobacter</taxon>
    </lineage>
</organism>
<protein>
    <submittedName>
        <fullName evidence="1">Uncharacterized protein</fullName>
    </submittedName>
</protein>
<dbReference type="Proteomes" id="UP000326912">
    <property type="component" value="Unassembled WGS sequence"/>
</dbReference>
<accession>A0A5J4KZL2</accession>
<evidence type="ECO:0000313" key="2">
    <source>
        <dbReference type="Proteomes" id="UP000326912"/>
    </source>
</evidence>
<evidence type="ECO:0000313" key="1">
    <source>
        <dbReference type="EMBL" id="GER90656.1"/>
    </source>
</evidence>
<name>A0A5J4KZL2_9CHLR</name>
<comment type="caution">
    <text evidence="1">The sequence shown here is derived from an EMBL/GenBank/DDBJ whole genome shotgun (WGS) entry which is preliminary data.</text>
</comment>
<gene>
    <name evidence="1" type="ORF">KDW_48180</name>
</gene>
<dbReference type="EMBL" id="BKZW01000002">
    <property type="protein sequence ID" value="GER90656.1"/>
    <property type="molecule type" value="Genomic_DNA"/>
</dbReference>
<sequence length="72" mass="7955">MARLILGTVVADEITIGTHCSIKKQQWLIITLGHGEENMLRSVEHAVNSTGPLFAAKVTTKTLLTSYDMPRF</sequence>
<dbReference type="AlphaFoldDB" id="A0A5J4KZL2"/>
<reference evidence="1 2" key="1">
    <citation type="submission" date="2019-10" db="EMBL/GenBank/DDBJ databases">
        <title>Dictyobacter vulcani sp. nov., within the class Ktedonobacteria, isolated from soil of volcanic Mt. Zao.</title>
        <authorList>
            <person name="Zheng Y."/>
            <person name="Wang C.M."/>
            <person name="Sakai Y."/>
            <person name="Abe K."/>
            <person name="Yokota A."/>
            <person name="Yabe S."/>
        </authorList>
    </citation>
    <scope>NUCLEOTIDE SEQUENCE [LARGE SCALE GENOMIC DNA]</scope>
    <source>
        <strain evidence="1 2">W12</strain>
    </source>
</reference>